<accession>A0A1X7RWS3</accession>
<protein>
    <submittedName>
        <fullName evidence="1">Uncharacterized protein</fullName>
    </submittedName>
</protein>
<name>A0A1X7RWS3_ZYMT9</name>
<keyword evidence="2" id="KW-1185">Reference proteome</keyword>
<sequence>MTIQPLTLLTLTGLAALPVSIVYMVTADHRTFTHGTIASNNVAQRFRLFEQRAKDSAPRDEEPQAVQRAREMRRRREVIRERVAMELM</sequence>
<organism evidence="1 2">
    <name type="scientific">Zymoseptoria tritici (strain ST99CH_3D7)</name>
    <dbReference type="NCBI Taxonomy" id="1276538"/>
    <lineage>
        <taxon>Eukaryota</taxon>
        <taxon>Fungi</taxon>
        <taxon>Dikarya</taxon>
        <taxon>Ascomycota</taxon>
        <taxon>Pezizomycotina</taxon>
        <taxon>Dothideomycetes</taxon>
        <taxon>Dothideomycetidae</taxon>
        <taxon>Mycosphaerellales</taxon>
        <taxon>Mycosphaerellaceae</taxon>
        <taxon>Zymoseptoria</taxon>
    </lineage>
</organism>
<dbReference type="AlphaFoldDB" id="A0A1X7RWS3"/>
<dbReference type="EMBL" id="LT853697">
    <property type="protein sequence ID" value="SMQ51407.1"/>
    <property type="molecule type" value="Genomic_DNA"/>
</dbReference>
<evidence type="ECO:0000313" key="1">
    <source>
        <dbReference type="EMBL" id="SMQ51407.1"/>
    </source>
</evidence>
<reference evidence="1 2" key="1">
    <citation type="submission" date="2016-06" db="EMBL/GenBank/DDBJ databases">
        <authorList>
            <person name="Kjaerup R.B."/>
            <person name="Dalgaard T.S."/>
            <person name="Juul-Madsen H.R."/>
        </authorList>
    </citation>
    <scope>NUCLEOTIDE SEQUENCE [LARGE SCALE GENOMIC DNA]</scope>
</reference>
<proteinExistence type="predicted"/>
<dbReference type="Proteomes" id="UP000215127">
    <property type="component" value="Chromosome 6"/>
</dbReference>
<evidence type="ECO:0000313" key="2">
    <source>
        <dbReference type="Proteomes" id="UP000215127"/>
    </source>
</evidence>
<gene>
    <name evidence="1" type="ORF">ZT3D7_G6560</name>
</gene>